<dbReference type="PANTHER" id="PTHR24271:SF80">
    <property type="entry name" value="GRANZYME 3, TANDEM DUPLICATE 1-RELATED"/>
    <property type="match status" value="1"/>
</dbReference>
<feature type="domain" description="Peptidase S1" evidence="7">
    <location>
        <begin position="50"/>
        <end position="283"/>
    </location>
</feature>
<keyword evidence="2" id="KW-0865">Zymogen</keyword>
<protein>
    <recommendedName>
        <fullName evidence="5">trypsin</fullName>
        <ecNumber evidence="5">3.4.21.4</ecNumber>
    </recommendedName>
</protein>
<dbReference type="CDD" id="cd00190">
    <property type="entry name" value="Tryp_SPc"/>
    <property type="match status" value="1"/>
</dbReference>
<dbReference type="Proteomes" id="UP000694621">
    <property type="component" value="Unplaced"/>
</dbReference>
<dbReference type="GO" id="GO:0005576">
    <property type="term" value="C:extracellular region"/>
    <property type="evidence" value="ECO:0007669"/>
    <property type="project" value="UniProtKB-SubCell"/>
</dbReference>
<dbReference type="Ensembl" id="ENSAMXT00005000338.1">
    <property type="protein sequence ID" value="ENSAMXP00005000307.1"/>
    <property type="gene ID" value="ENSAMXG00005000156.1"/>
</dbReference>
<dbReference type="FunFam" id="2.40.10.10:FF:000005">
    <property type="entry name" value="Serine protease 37"/>
    <property type="match status" value="1"/>
</dbReference>
<reference evidence="8" key="1">
    <citation type="submission" date="2025-08" db="UniProtKB">
        <authorList>
            <consortium name="Ensembl"/>
        </authorList>
    </citation>
    <scope>IDENTIFICATION</scope>
</reference>
<dbReference type="Pfam" id="PF00089">
    <property type="entry name" value="Trypsin"/>
    <property type="match status" value="1"/>
</dbReference>
<feature type="signal peptide" evidence="6">
    <location>
        <begin position="1"/>
        <end position="18"/>
    </location>
</feature>
<keyword evidence="6" id="KW-0732">Signal</keyword>
<dbReference type="SMART" id="SM00020">
    <property type="entry name" value="Tryp_SPc"/>
    <property type="match status" value="1"/>
</dbReference>
<dbReference type="PRINTS" id="PR00722">
    <property type="entry name" value="CHYMOTRYPSIN"/>
</dbReference>
<dbReference type="PANTHER" id="PTHR24271">
    <property type="entry name" value="KALLIKREIN-RELATED"/>
    <property type="match status" value="1"/>
</dbReference>
<evidence type="ECO:0000256" key="1">
    <source>
        <dbReference type="ARBA" id="ARBA00004239"/>
    </source>
</evidence>
<evidence type="ECO:0000256" key="2">
    <source>
        <dbReference type="ARBA" id="ARBA00023145"/>
    </source>
</evidence>
<feature type="chain" id="PRO_5034264091" description="trypsin" evidence="6">
    <location>
        <begin position="19"/>
        <end position="286"/>
    </location>
</feature>
<dbReference type="InterPro" id="IPR001254">
    <property type="entry name" value="Trypsin_dom"/>
</dbReference>
<organism evidence="8 9">
    <name type="scientific">Astyanax mexicanus</name>
    <name type="common">Blind cave fish</name>
    <name type="synonym">Astyanax fasciatus mexicanus</name>
    <dbReference type="NCBI Taxonomy" id="7994"/>
    <lineage>
        <taxon>Eukaryota</taxon>
        <taxon>Metazoa</taxon>
        <taxon>Chordata</taxon>
        <taxon>Craniata</taxon>
        <taxon>Vertebrata</taxon>
        <taxon>Euteleostomi</taxon>
        <taxon>Actinopterygii</taxon>
        <taxon>Neopterygii</taxon>
        <taxon>Teleostei</taxon>
        <taxon>Ostariophysi</taxon>
        <taxon>Characiformes</taxon>
        <taxon>Characoidei</taxon>
        <taxon>Acestrorhamphidae</taxon>
        <taxon>Acestrorhamphinae</taxon>
        <taxon>Astyanax</taxon>
    </lineage>
</organism>
<dbReference type="InterPro" id="IPR001314">
    <property type="entry name" value="Peptidase_S1A"/>
</dbReference>
<comment type="catalytic activity">
    <reaction evidence="4">
        <text>Preferential cleavage: Arg-|-Xaa, Lys-|-Xaa.</text>
        <dbReference type="EC" id="3.4.21.4"/>
    </reaction>
</comment>
<comment type="subcellular location">
    <subcellularLocation>
        <location evidence="1">Secreted</location>
        <location evidence="1">Extracellular space</location>
    </subcellularLocation>
</comment>
<evidence type="ECO:0000259" key="7">
    <source>
        <dbReference type="PROSITE" id="PS50240"/>
    </source>
</evidence>
<evidence type="ECO:0000256" key="6">
    <source>
        <dbReference type="SAM" id="SignalP"/>
    </source>
</evidence>
<dbReference type="AlphaFoldDB" id="A0A8B9GMR1"/>
<keyword evidence="3" id="KW-1015">Disulfide bond</keyword>
<evidence type="ECO:0000256" key="5">
    <source>
        <dbReference type="ARBA" id="ARBA00038868"/>
    </source>
</evidence>
<dbReference type="Gene3D" id="2.40.10.10">
    <property type="entry name" value="Trypsin-like serine proteases"/>
    <property type="match status" value="2"/>
</dbReference>
<evidence type="ECO:0000256" key="4">
    <source>
        <dbReference type="ARBA" id="ARBA00036320"/>
    </source>
</evidence>
<gene>
    <name evidence="8" type="primary">LOC103022664</name>
</gene>
<dbReference type="InterPro" id="IPR009003">
    <property type="entry name" value="Peptidase_S1_PA"/>
</dbReference>
<dbReference type="InterPro" id="IPR043504">
    <property type="entry name" value="Peptidase_S1_PA_chymotrypsin"/>
</dbReference>
<accession>A0A8B9GMR1</accession>
<evidence type="ECO:0000256" key="3">
    <source>
        <dbReference type="ARBA" id="ARBA00023157"/>
    </source>
</evidence>
<dbReference type="PROSITE" id="PS50240">
    <property type="entry name" value="TRYPSIN_DOM"/>
    <property type="match status" value="1"/>
</dbReference>
<dbReference type="GO" id="GO:0004252">
    <property type="term" value="F:serine-type endopeptidase activity"/>
    <property type="evidence" value="ECO:0007669"/>
    <property type="project" value="UniProtKB-EC"/>
</dbReference>
<sequence length="286" mass="31718">MILFTSALIALLSSSGETLPLFHSALSLSSSCSTLIIFLFFFSGAMESGIVGGKEVKAHSRPYMASLQSDGDHKCGGFLIRKDFVLTAAHSGRKYLEVVLGAHNIKKKETNQQRIQVRKYFMHPNYNKYKKAGDKEKVYAVDIMLLKLKSNATLNKFVKVVELPKKKGKTPASVKCKIAGWGKRKPDKQEASNVLFETSVTLLSDSECGRVWQNYYDPACMMCSKTTKDNTFCQGDSGGPLMCNTKPSGLAIYTSQDECNNPQYPGVYLNISAFLDWIKKVMGKTD</sequence>
<evidence type="ECO:0000313" key="8">
    <source>
        <dbReference type="Ensembl" id="ENSAMXP00005000307.1"/>
    </source>
</evidence>
<dbReference type="GO" id="GO:0006508">
    <property type="term" value="P:proteolysis"/>
    <property type="evidence" value="ECO:0007669"/>
    <property type="project" value="InterPro"/>
</dbReference>
<name>A0A8B9GMR1_ASTMX</name>
<dbReference type="EC" id="3.4.21.4" evidence="5"/>
<proteinExistence type="predicted"/>
<evidence type="ECO:0000313" key="9">
    <source>
        <dbReference type="Proteomes" id="UP000694621"/>
    </source>
</evidence>
<dbReference type="SUPFAM" id="SSF50494">
    <property type="entry name" value="Trypsin-like serine proteases"/>
    <property type="match status" value="1"/>
</dbReference>